<sequence>MKIYRKIVFDYDFNVIEEDSYEYDGDVALCDGGGSSGDQDQGEDQGWGEFGTGFSSDNDQGGLGVSGPGDTPGSGNDPSGTAGMFGISFDDSGKPDYSGYDDTSNLEAGANYQVGRARDAYYDELSDYGKKAAKALWSAAKTVVSVMSMKSFSATIDNALEAFKNFEALDYSKVADKKAAYDEASKALQAAFPNSQVALDYDTGKVTVDDVDMGKDVQGVTDQPFETIISTTLASAPKNTNSSATGMNTTATASTGATNMSNLSLEDQLKQEQLNILRKQSSESDALTKLIYQAAGIVKDSASGEWRNATEEEKISFMDPAQRQEYAIYKQTLDRQQKALNGELPISPALEKEISDWNAQNKESLTRRLGTDYMSSTPGIQSQENQNIRTGLLTEEARRGQIASGQGQITAWQNSQANSQANQYNTLMGIPSRTSGLLTGYSNALVPYTQQSNLNSQLGYYASRDAQVLNQAKQAREDEQRKSMWSAVGTLGGYLFS</sequence>
<organism evidence="2">
    <name type="scientific">viral metagenome</name>
    <dbReference type="NCBI Taxonomy" id="1070528"/>
    <lineage>
        <taxon>unclassified sequences</taxon>
        <taxon>metagenomes</taxon>
        <taxon>organismal metagenomes</taxon>
    </lineage>
</organism>
<dbReference type="EMBL" id="MT143996">
    <property type="protein sequence ID" value="QJA45748.1"/>
    <property type="molecule type" value="Genomic_DNA"/>
</dbReference>
<dbReference type="AlphaFoldDB" id="A0A6H1ZDY6"/>
<gene>
    <name evidence="2" type="ORF">TM448A00274_0032</name>
    <name evidence="3" type="ORF">TM448B00451_0025</name>
</gene>
<dbReference type="EMBL" id="MT144621">
    <property type="protein sequence ID" value="QJH95501.1"/>
    <property type="molecule type" value="Genomic_DNA"/>
</dbReference>
<reference evidence="2" key="1">
    <citation type="submission" date="2020-03" db="EMBL/GenBank/DDBJ databases">
        <title>The deep terrestrial virosphere.</title>
        <authorList>
            <person name="Holmfeldt K."/>
            <person name="Nilsson E."/>
            <person name="Simone D."/>
            <person name="Lopez-Fernandez M."/>
            <person name="Wu X."/>
            <person name="de Brujin I."/>
            <person name="Lundin D."/>
            <person name="Andersson A."/>
            <person name="Bertilsson S."/>
            <person name="Dopson M."/>
        </authorList>
    </citation>
    <scope>NUCLEOTIDE SEQUENCE</scope>
    <source>
        <strain evidence="2">TM448A00274</strain>
        <strain evidence="3">TM448B00451</strain>
    </source>
</reference>
<evidence type="ECO:0000313" key="2">
    <source>
        <dbReference type="EMBL" id="QJA45748.1"/>
    </source>
</evidence>
<protein>
    <submittedName>
        <fullName evidence="2">Uncharacterized protein</fullName>
    </submittedName>
</protein>
<proteinExistence type="predicted"/>
<feature type="compositionally biased region" description="Gly residues" evidence="1">
    <location>
        <begin position="61"/>
        <end position="72"/>
    </location>
</feature>
<evidence type="ECO:0000256" key="1">
    <source>
        <dbReference type="SAM" id="MobiDB-lite"/>
    </source>
</evidence>
<feature type="region of interest" description="Disordered" evidence="1">
    <location>
        <begin position="31"/>
        <end position="85"/>
    </location>
</feature>
<name>A0A6H1ZDY6_9ZZZZ</name>
<accession>A0A6H1ZDY6</accession>
<evidence type="ECO:0000313" key="3">
    <source>
        <dbReference type="EMBL" id="QJH95501.1"/>
    </source>
</evidence>